<organism evidence="1 2">
    <name type="scientific">Ignisphaera aggregans (strain DSM 17230 / JCM 13409 / AQ1.S1)</name>
    <dbReference type="NCBI Taxonomy" id="583356"/>
    <lineage>
        <taxon>Archaea</taxon>
        <taxon>Thermoproteota</taxon>
        <taxon>Thermoprotei</taxon>
        <taxon>Desulfurococcales</taxon>
        <taxon>Desulfurococcaceae</taxon>
        <taxon>Ignisphaera</taxon>
    </lineage>
</organism>
<protein>
    <submittedName>
        <fullName evidence="1">Uncharacterized protein</fullName>
    </submittedName>
</protein>
<reference evidence="1 2" key="1">
    <citation type="journal article" date="2010" name="Stand. Genomic Sci.">
        <title>Complete genome sequence of Ignisphaera aggregans type strain (AQ1.S1).</title>
        <authorList>
            <person name="Goker M."/>
            <person name="Held B."/>
            <person name="Lapidus A."/>
            <person name="Nolan M."/>
            <person name="Spring S."/>
            <person name="Yasawong M."/>
            <person name="Lucas S."/>
            <person name="Glavina Del Rio T."/>
            <person name="Tice H."/>
            <person name="Cheng J.F."/>
            <person name="Goodwin L."/>
            <person name="Tapia R."/>
            <person name="Pitluck S."/>
            <person name="Liolios K."/>
            <person name="Ivanova N."/>
            <person name="Mavromatis K."/>
            <person name="Mikhailova N."/>
            <person name="Pati A."/>
            <person name="Chen A."/>
            <person name="Palaniappan K."/>
            <person name="Brambilla E."/>
            <person name="Land M."/>
            <person name="Hauser L."/>
            <person name="Chang Y.J."/>
            <person name="Jeffries C.D."/>
            <person name="Brettin T."/>
            <person name="Detter J.C."/>
            <person name="Han C."/>
            <person name="Rohde M."/>
            <person name="Sikorski J."/>
            <person name="Woyke T."/>
            <person name="Bristow J."/>
            <person name="Eisen J.A."/>
            <person name="Markowitz V."/>
            <person name="Hugenholtz P."/>
            <person name="Kyrpides N.C."/>
            <person name="Klenk H.P."/>
        </authorList>
    </citation>
    <scope>NUCLEOTIDE SEQUENCE [LARGE SCALE GENOMIC DNA]</scope>
    <source>
        <strain evidence="2">DSM 17230 / JCM 13409 / AQ1.S1</strain>
    </source>
</reference>
<sequence>MLIMVIPRYSDLIENEETKHIAKIFKLLLVIEDAIEIAIDELNIEIINGIEINNLLSLDSLDNIDSIEINIDSDCEHSTIEHINDIEIHIRCRRGVQNNIDKIYEKLYRRCLGLTANYLVPRIFSESEYALILLGDGKGVILQGFEKNVKFPKIIDTIFLSHTHPYSIYPAFSRVDILTGIDILSNRGIGICVYSVNGYLCIYRSGVMGEEDYINLMRLANNYSVIDIDILRKYRFKHIKIDYGI</sequence>
<gene>
    <name evidence="1" type="ordered locus">Igag_1838</name>
</gene>
<proteinExistence type="predicted"/>
<dbReference type="HOGENOM" id="CLU_1131594_0_0_2"/>
<keyword evidence="2" id="KW-1185">Reference proteome</keyword>
<dbReference type="Proteomes" id="UP000001304">
    <property type="component" value="Chromosome"/>
</dbReference>
<dbReference type="STRING" id="583356.Igag_1838"/>
<name>E0SSQ0_IGNAA</name>
<evidence type="ECO:0000313" key="2">
    <source>
        <dbReference type="Proteomes" id="UP000001304"/>
    </source>
</evidence>
<dbReference type="AlphaFoldDB" id="E0SSQ0"/>
<accession>E0SSQ0</accession>
<evidence type="ECO:0000313" key="1">
    <source>
        <dbReference type="EMBL" id="ADM28635.1"/>
    </source>
</evidence>
<dbReference type="BioCyc" id="IAGG583356:GHAH-1826-MONOMER"/>
<dbReference type="EMBL" id="CP002098">
    <property type="protein sequence ID" value="ADM28635.1"/>
    <property type="molecule type" value="Genomic_DNA"/>
</dbReference>
<dbReference type="KEGG" id="iag:Igag_1838"/>